<name>A0A165S8M6_9APHY</name>
<sequence>MTSFYGATSGVGVLDPYDAMIFEYIEEKHITAYSLLSHHHTTVIQPAINNDIPAGIPSESCQSQFYDTRCCFLVIWPYHENSMK</sequence>
<dbReference type="AlphaFoldDB" id="A0A165S8M6"/>
<accession>A0A165S8M6</accession>
<dbReference type="Proteomes" id="UP000076727">
    <property type="component" value="Unassembled WGS sequence"/>
</dbReference>
<protein>
    <submittedName>
        <fullName evidence="1">Uncharacterized protein</fullName>
    </submittedName>
</protein>
<keyword evidence="2" id="KW-1185">Reference proteome</keyword>
<reference evidence="1 2" key="1">
    <citation type="journal article" date="2016" name="Mol. Biol. Evol.">
        <title>Comparative Genomics of Early-Diverging Mushroom-Forming Fungi Provides Insights into the Origins of Lignocellulose Decay Capabilities.</title>
        <authorList>
            <person name="Nagy L.G."/>
            <person name="Riley R."/>
            <person name="Tritt A."/>
            <person name="Adam C."/>
            <person name="Daum C."/>
            <person name="Floudas D."/>
            <person name="Sun H."/>
            <person name="Yadav J.S."/>
            <person name="Pangilinan J."/>
            <person name="Larsson K.H."/>
            <person name="Matsuura K."/>
            <person name="Barry K."/>
            <person name="Labutti K."/>
            <person name="Kuo R."/>
            <person name="Ohm R.A."/>
            <person name="Bhattacharya S.S."/>
            <person name="Shirouzu T."/>
            <person name="Yoshinaga Y."/>
            <person name="Martin F.M."/>
            <person name="Grigoriev I.V."/>
            <person name="Hibbett D.S."/>
        </authorList>
    </citation>
    <scope>NUCLEOTIDE SEQUENCE [LARGE SCALE GENOMIC DNA]</scope>
    <source>
        <strain evidence="1 2">L-15889</strain>
    </source>
</reference>
<evidence type="ECO:0000313" key="1">
    <source>
        <dbReference type="EMBL" id="KZT71665.1"/>
    </source>
</evidence>
<proteinExistence type="predicted"/>
<organism evidence="1 2">
    <name type="scientific">Daedalea quercina L-15889</name>
    <dbReference type="NCBI Taxonomy" id="1314783"/>
    <lineage>
        <taxon>Eukaryota</taxon>
        <taxon>Fungi</taxon>
        <taxon>Dikarya</taxon>
        <taxon>Basidiomycota</taxon>
        <taxon>Agaricomycotina</taxon>
        <taxon>Agaricomycetes</taxon>
        <taxon>Polyporales</taxon>
        <taxon>Fomitopsis</taxon>
    </lineage>
</organism>
<dbReference type="EMBL" id="KV429044">
    <property type="protein sequence ID" value="KZT71665.1"/>
    <property type="molecule type" value="Genomic_DNA"/>
</dbReference>
<gene>
    <name evidence="1" type="ORF">DAEQUDRAFT_723727</name>
</gene>
<evidence type="ECO:0000313" key="2">
    <source>
        <dbReference type="Proteomes" id="UP000076727"/>
    </source>
</evidence>